<reference evidence="1 2" key="1">
    <citation type="submission" date="2018-11" db="EMBL/GenBank/DDBJ databases">
        <title>Deinococcus shelandsis sp. nov., isolated from South Shetland Islands soil of Antarctica.</title>
        <authorList>
            <person name="Tian J."/>
        </authorList>
    </citation>
    <scope>NUCLEOTIDE SEQUENCE [LARGE SCALE GENOMIC DNA]</scope>
    <source>
        <strain evidence="1 2">S14-83T</strain>
        <plasmid evidence="1 2">unnamed2</plasmid>
    </source>
</reference>
<evidence type="ECO:0000313" key="2">
    <source>
        <dbReference type="Proteomes" id="UP000276417"/>
    </source>
</evidence>
<dbReference type="InterPro" id="IPR009057">
    <property type="entry name" value="Homeodomain-like_sf"/>
</dbReference>
<protein>
    <submittedName>
        <fullName evidence="1">Uncharacterized protein</fullName>
    </submittedName>
</protein>
<geneLocation type="plasmid" evidence="1 2">
    <name>unnamed2</name>
</geneLocation>
<evidence type="ECO:0000313" key="1">
    <source>
        <dbReference type="EMBL" id="AZI45064.1"/>
    </source>
</evidence>
<organism evidence="1 2">
    <name type="scientific">Deinococcus psychrotolerans</name>
    <dbReference type="NCBI Taxonomy" id="2489213"/>
    <lineage>
        <taxon>Bacteria</taxon>
        <taxon>Thermotogati</taxon>
        <taxon>Deinococcota</taxon>
        <taxon>Deinococci</taxon>
        <taxon>Deinococcales</taxon>
        <taxon>Deinococcaceae</taxon>
        <taxon>Deinococcus</taxon>
    </lineage>
</organism>
<dbReference type="RefSeq" id="WP_124875310.1">
    <property type="nucleotide sequence ID" value="NZ_CP034186.1"/>
</dbReference>
<dbReference type="EMBL" id="CP034186">
    <property type="protein sequence ID" value="AZI45064.1"/>
    <property type="molecule type" value="Genomic_DNA"/>
</dbReference>
<dbReference type="AlphaFoldDB" id="A0A3G8YR82"/>
<name>A0A3G8YR82_9DEIO</name>
<gene>
    <name evidence="1" type="ORF">EHF33_19450</name>
</gene>
<dbReference type="SUPFAM" id="SSF46689">
    <property type="entry name" value="Homeodomain-like"/>
    <property type="match status" value="1"/>
</dbReference>
<keyword evidence="2" id="KW-1185">Reference proteome</keyword>
<dbReference type="Pfam" id="PF13384">
    <property type="entry name" value="HTH_23"/>
    <property type="match status" value="1"/>
</dbReference>
<keyword evidence="1" id="KW-0614">Plasmid</keyword>
<sequence length="97" mass="10953">MAAWQPSKYTRAQLEERRLTALPMIQAGDTPNQQIADSFGVSTHTFYSWKERLRHQGGLEATPTTGCPSRLTSEQRQQLCTLLQEGACAHHFLEHLS</sequence>
<accession>A0A3G8YR82</accession>
<proteinExistence type="predicted"/>
<dbReference type="OrthoDB" id="72432at2"/>
<dbReference type="KEGG" id="dph:EHF33_19450"/>
<dbReference type="Proteomes" id="UP000276417">
    <property type="component" value="Plasmid unnamed2"/>
</dbReference>